<dbReference type="RefSeq" id="WP_095030903.1">
    <property type="nucleotide sequence ID" value="NZ_NQKL01000024.1"/>
</dbReference>
<gene>
    <name evidence="1" type="ORF">CJF43_21565</name>
</gene>
<protein>
    <submittedName>
        <fullName evidence="1">Uncharacterized protein</fullName>
    </submittedName>
</protein>
<proteinExistence type="predicted"/>
<dbReference type="EMBL" id="NQKL01000024">
    <property type="protein sequence ID" value="OZY39656.1"/>
    <property type="molecule type" value="Genomic_DNA"/>
</dbReference>
<evidence type="ECO:0000313" key="1">
    <source>
        <dbReference type="EMBL" id="OZY39656.1"/>
    </source>
</evidence>
<dbReference type="AlphaFoldDB" id="A0A266LNL7"/>
<evidence type="ECO:0000313" key="2">
    <source>
        <dbReference type="Proteomes" id="UP000216113"/>
    </source>
</evidence>
<name>A0A266LNL7_PSEFR</name>
<sequence>MSKVFYVPGQTSIIDYAREIAPNMWATRCRMLMLPELRVCHPGAVLGDEEAFLLAQEATLGTQPQEITEARYDYALTRLPVLDFAADGKTYSFKLEKYEIGNLTRIYALCNGRYWAFLGLATLTHQMIIQRVTISATGTLFTDRQAHGSPPH</sequence>
<comment type="caution">
    <text evidence="1">The sequence shown here is derived from an EMBL/GenBank/DDBJ whole genome shotgun (WGS) entry which is preliminary data.</text>
</comment>
<reference evidence="1 2" key="1">
    <citation type="submission" date="2017-08" db="EMBL/GenBank/DDBJ databases">
        <title>Genomic and metabolic characterisation of spoilage-associated Pseudomonas species.</title>
        <authorList>
            <person name="Stanborough T."/>
            <person name="Fegan N."/>
            <person name="Powell S.M."/>
            <person name="Singh T."/>
            <person name="Tamplin M.L."/>
            <person name="Chandry P.S."/>
        </authorList>
    </citation>
    <scope>NUCLEOTIDE SEQUENCE [LARGE SCALE GENOMIC DNA]</scope>
    <source>
        <strain evidence="1 2">F1820</strain>
    </source>
</reference>
<dbReference type="Proteomes" id="UP000216113">
    <property type="component" value="Unassembled WGS sequence"/>
</dbReference>
<accession>A0A266LNL7</accession>
<organism evidence="1 2">
    <name type="scientific">Pseudomonas fragi</name>
    <dbReference type="NCBI Taxonomy" id="296"/>
    <lineage>
        <taxon>Bacteria</taxon>
        <taxon>Pseudomonadati</taxon>
        <taxon>Pseudomonadota</taxon>
        <taxon>Gammaproteobacteria</taxon>
        <taxon>Pseudomonadales</taxon>
        <taxon>Pseudomonadaceae</taxon>
        <taxon>Pseudomonas</taxon>
    </lineage>
</organism>